<keyword evidence="3" id="KW-1185">Reference proteome</keyword>
<sequence>MHTDAGYGAVSGVEWGGGQENSPPKVETQSGWPILDADEPCDGANPMTGRRCVIGYHQGYHRDSTGAKWLDDE</sequence>
<accession>A0A4R0KHS5</accession>
<organism evidence="2 3">
    <name type="scientific">Kribbella pittospori</name>
    <dbReference type="NCBI Taxonomy" id="722689"/>
    <lineage>
        <taxon>Bacteria</taxon>
        <taxon>Bacillati</taxon>
        <taxon>Actinomycetota</taxon>
        <taxon>Actinomycetes</taxon>
        <taxon>Propionibacteriales</taxon>
        <taxon>Kribbellaceae</taxon>
        <taxon>Kribbella</taxon>
    </lineage>
</organism>
<evidence type="ECO:0000256" key="1">
    <source>
        <dbReference type="SAM" id="MobiDB-lite"/>
    </source>
</evidence>
<name>A0A4R0KHS5_9ACTN</name>
<dbReference type="Proteomes" id="UP000291144">
    <property type="component" value="Unassembled WGS sequence"/>
</dbReference>
<evidence type="ECO:0000313" key="3">
    <source>
        <dbReference type="Proteomes" id="UP000291144"/>
    </source>
</evidence>
<reference evidence="2 3" key="1">
    <citation type="submission" date="2019-02" db="EMBL/GenBank/DDBJ databases">
        <title>Kribbella capetownensis sp. nov. and Kribbella speibonae sp. nov., isolated from soil.</title>
        <authorList>
            <person name="Curtis S.M."/>
            <person name="Norton I."/>
            <person name="Everest G.J."/>
            <person name="Meyers P.R."/>
        </authorList>
    </citation>
    <scope>NUCLEOTIDE SEQUENCE [LARGE SCALE GENOMIC DNA]</scope>
    <source>
        <strain evidence="2 3">NRRL B-24813</strain>
    </source>
</reference>
<dbReference type="AlphaFoldDB" id="A0A4R0KHS5"/>
<feature type="region of interest" description="Disordered" evidence="1">
    <location>
        <begin position="1"/>
        <end position="42"/>
    </location>
</feature>
<comment type="caution">
    <text evidence="2">The sequence shown here is derived from an EMBL/GenBank/DDBJ whole genome shotgun (WGS) entry which is preliminary data.</text>
</comment>
<proteinExistence type="predicted"/>
<dbReference type="EMBL" id="SJKB01000007">
    <property type="protein sequence ID" value="TCC59689.1"/>
    <property type="molecule type" value="Genomic_DNA"/>
</dbReference>
<gene>
    <name evidence="2" type="ORF">E0H73_24015</name>
</gene>
<protein>
    <submittedName>
        <fullName evidence="2">Uncharacterized protein</fullName>
    </submittedName>
</protein>
<evidence type="ECO:0000313" key="2">
    <source>
        <dbReference type="EMBL" id="TCC59689.1"/>
    </source>
</evidence>
<dbReference type="OrthoDB" id="3831265at2"/>